<comment type="caution">
    <text evidence="2">The sequence shown here is derived from an EMBL/GenBank/DDBJ whole genome shotgun (WGS) entry which is preliminary data.</text>
</comment>
<proteinExistence type="predicted"/>
<feature type="region of interest" description="Disordered" evidence="1">
    <location>
        <begin position="194"/>
        <end position="225"/>
    </location>
</feature>
<evidence type="ECO:0000313" key="2">
    <source>
        <dbReference type="EMBL" id="KAK1118306.1"/>
    </source>
</evidence>
<feature type="region of interest" description="Disordered" evidence="1">
    <location>
        <begin position="1140"/>
        <end position="1162"/>
    </location>
</feature>
<feature type="region of interest" description="Disordered" evidence="1">
    <location>
        <begin position="404"/>
        <end position="427"/>
    </location>
</feature>
<evidence type="ECO:0000313" key="3">
    <source>
        <dbReference type="Proteomes" id="UP001177670"/>
    </source>
</evidence>
<dbReference type="EMBL" id="JAHYIQ010000043">
    <property type="protein sequence ID" value="KAK1118306.1"/>
    <property type="molecule type" value="Genomic_DNA"/>
</dbReference>
<sequence length="1594" mass="179241">MHGLFERFPARVRYRNVEPVAKALCCCQKNQSNLNASADRSLKEEVGTESAERGSSVLNSEEKSEEEETTAVVELRTEEEEKGSTSVVSVRRSNSSDSCVAAAHATGPGPRRKRFGSLEFLATSERFNRAKVTELNDEEDEEVSEIHESVFVDIPTLVAVLIKPDNNLQGSSVQIEEICSDEVVEESIVDAEFEPANDHEEEAFDESEKLDSVDHDDRSSSVNSCHAFGENEASSLEVCQSSEYPRVRSTNTSEPPTRRSKFRKQDTVDVLPSSVLSNLHALKKFGSVEAIQKKKDPVFSLERSHTNLENRSNSIADRAKKLKNIREIDDHQKIVSNRSGWPKERKDSNDSDKSLKESGSKARSYARKPSLDSLKRKTSKDSSSSSSKDEQILISSLARDKLLRRKSSLEQEPSTRSHTPIQRTKRAEIVAAVTERLYSSRKHLDDVSGVRSPPDTGCEAAKSAAKLKLQEISRKMLGKRKRVCVDTQTECSRTLRMKDAASLTETPQITRQDVGVLTDHHEACEYALNVRKIPILRVKEMATLTEKPRTIVVKCRDVASLANDLEDYDYEIHSPRNDSGILSDDTRNYTDSNLSSTEVSDLGQDRRVVYAESSTNTSTFSSCRNFAVQTSRRPSPENEATASCARQCCSPRVKDSPNRDRSVISISLPDTISITIETTSTVDSRIVAATTQVDNDLSLQSKDAKRGGTKEEGAQTDEWNDPRNEIYCSRDQAASAPSQTDGRVFRIENIFHDPNNAAKNSRVDSNRTEEGTRIRNSITFRNSLGTSYVSQPKRYELPHEGLHAGGFIRNGLITEAFINRKRSFNSRRAPSTAVYQNPWRNWQVPASSTMANNFSKGLGVVVPAAWRPEVEGTPFERGNYVAGESPADFQLDSIDEISRTKSSYSGSLNNNAADHEHGFSDDSLDYNEINASDETLKAKPTTEQREKNLCPPDVVAHTKKDCPKTVDSEKNESVNDFEDGRVAEFPKRKLIESTDASNARDYKSLILGKACYSYEEINDESNICPSRADGPEKKKVSFSSHGILERKSSPESPATLKPIIKNRRSKNVLETASSILSFNEDETDGFRQEERTDLTENADWNGEVRSASWEDGNEGEHFARNSKQCRGKVKFSVEESLENTSCSESDSYENVEDEEVEEGEDEEVLLDRAGRNVLEDYLSEAVTFMRNLNSISEYANRSMLKRNPLSWTSLVRGRDGKRGARRRDCSPSSWDRDYSEFVSRKVSSKKVDDDYPEEEQKEEEEEDITISTDSYERCLKGIQRLEDCIRRVDRHNELLREKYGVNCESAGARLDLASPSTEARASPTTDDSEILREAEIPLFQDSGVVERKEDDDVEKKIFDQLMNVANSIRYGKSNMLRSRGSLLATPEPRSRSPGTKFRDKYRCATKEPPFCGDVRGNLSVEEASDDRRDLTTYEITGNLSVERTCSTERKNDDLKPALEEGFSPLRKFNRTSWPTDSNCPASMMCSDEHSFLSRYKLTDTTDSFGKMYSTARGSLPNARTKRFQETDDYSRRAREAGRRVCACWKDHADIESTAGEITHLRDKLKYPGSPRARFLELLRERRRIVECSRGTSAS</sequence>
<feature type="compositionally biased region" description="Low complexity" evidence="1">
    <location>
        <begin position="381"/>
        <end position="391"/>
    </location>
</feature>
<feature type="compositionally biased region" description="Acidic residues" evidence="1">
    <location>
        <begin position="1250"/>
        <end position="1264"/>
    </location>
</feature>
<dbReference type="Proteomes" id="UP001177670">
    <property type="component" value="Unassembled WGS sequence"/>
</dbReference>
<reference evidence="2" key="1">
    <citation type="submission" date="2021-10" db="EMBL/GenBank/DDBJ databases">
        <title>Melipona bicolor Genome sequencing and assembly.</title>
        <authorList>
            <person name="Araujo N.S."/>
            <person name="Arias M.C."/>
        </authorList>
    </citation>
    <scope>NUCLEOTIDE SEQUENCE</scope>
    <source>
        <strain evidence="2">USP_2M_L1-L4_2017</strain>
        <tissue evidence="2">Whole body</tissue>
    </source>
</reference>
<keyword evidence="3" id="KW-1185">Reference proteome</keyword>
<feature type="compositionally biased region" description="Basic and acidic residues" evidence="1">
    <location>
        <begin position="40"/>
        <end position="52"/>
    </location>
</feature>
<feature type="region of interest" description="Disordered" evidence="1">
    <location>
        <begin position="37"/>
        <end position="91"/>
    </location>
</feature>
<feature type="compositionally biased region" description="Acidic residues" evidence="1">
    <location>
        <begin position="1146"/>
        <end position="1162"/>
    </location>
</feature>
<protein>
    <submittedName>
        <fullName evidence="2">Uncharacterized protein</fullName>
    </submittedName>
</protein>
<feature type="compositionally biased region" description="Polar residues" evidence="1">
    <location>
        <begin position="239"/>
        <end position="255"/>
    </location>
</feature>
<feature type="compositionally biased region" description="Acidic residues" evidence="1">
    <location>
        <begin position="194"/>
        <end position="205"/>
    </location>
</feature>
<feature type="compositionally biased region" description="Basic and acidic residues" evidence="1">
    <location>
        <begin position="341"/>
        <end position="360"/>
    </location>
</feature>
<feature type="compositionally biased region" description="Basic and acidic residues" evidence="1">
    <location>
        <begin position="206"/>
        <end position="219"/>
    </location>
</feature>
<evidence type="ECO:0000256" key="1">
    <source>
        <dbReference type="SAM" id="MobiDB-lite"/>
    </source>
</evidence>
<feature type="region of interest" description="Disordered" evidence="1">
    <location>
        <begin position="239"/>
        <end position="266"/>
    </location>
</feature>
<feature type="region of interest" description="Disordered" evidence="1">
    <location>
        <begin position="699"/>
        <end position="722"/>
    </location>
</feature>
<organism evidence="2 3">
    <name type="scientific">Melipona bicolor</name>
    <dbReference type="NCBI Taxonomy" id="60889"/>
    <lineage>
        <taxon>Eukaryota</taxon>
        <taxon>Metazoa</taxon>
        <taxon>Ecdysozoa</taxon>
        <taxon>Arthropoda</taxon>
        <taxon>Hexapoda</taxon>
        <taxon>Insecta</taxon>
        <taxon>Pterygota</taxon>
        <taxon>Neoptera</taxon>
        <taxon>Endopterygota</taxon>
        <taxon>Hymenoptera</taxon>
        <taxon>Apocrita</taxon>
        <taxon>Aculeata</taxon>
        <taxon>Apoidea</taxon>
        <taxon>Anthophila</taxon>
        <taxon>Apidae</taxon>
        <taxon>Melipona</taxon>
    </lineage>
</organism>
<accession>A0AA40FFY2</accession>
<gene>
    <name evidence="2" type="ORF">K0M31_015011</name>
</gene>
<feature type="compositionally biased region" description="Basic and acidic residues" evidence="1">
    <location>
        <begin position="702"/>
        <end position="713"/>
    </location>
</feature>
<feature type="region of interest" description="Disordered" evidence="1">
    <location>
        <begin position="1243"/>
        <end position="1266"/>
    </location>
</feature>
<feature type="region of interest" description="Disordered" evidence="1">
    <location>
        <begin position="331"/>
        <end position="391"/>
    </location>
</feature>
<name>A0AA40FFY2_9HYME</name>